<feature type="region of interest" description="Disordered" evidence="1">
    <location>
        <begin position="122"/>
        <end position="154"/>
    </location>
</feature>
<dbReference type="EMBL" id="FMCW01000027">
    <property type="protein sequence ID" value="SCF09399.1"/>
    <property type="molecule type" value="Genomic_DNA"/>
</dbReference>
<proteinExistence type="predicted"/>
<dbReference type="AlphaFoldDB" id="A0A1C4XLJ8"/>
<evidence type="ECO:0000313" key="3">
    <source>
        <dbReference type="EMBL" id="SCF09399.1"/>
    </source>
</evidence>
<protein>
    <submittedName>
        <fullName evidence="3">Uncharacterized protein</fullName>
    </submittedName>
</protein>
<evidence type="ECO:0000313" key="4">
    <source>
        <dbReference type="Proteomes" id="UP000199375"/>
    </source>
</evidence>
<sequence>MSELQLLVEPSAAVSAERVDQLTGGLADDLRSVRGLRVAYAQSPATTHGKSQQAWELGMLAVGGLFSAATMRTIALIAVAYADRIKARSVRLRRGDRELVITGATKVDDALVAQLVALLADPPPPAEPGALPPPPAEPGALPPAGTSGGAAAGG</sequence>
<evidence type="ECO:0000256" key="2">
    <source>
        <dbReference type="SAM" id="Phobius"/>
    </source>
</evidence>
<gene>
    <name evidence="3" type="ORF">GA0070558_12760</name>
</gene>
<dbReference type="RefSeq" id="WP_141722312.1">
    <property type="nucleotide sequence ID" value="NZ_FMCW01000027.1"/>
</dbReference>
<organism evidence="3 4">
    <name type="scientific">Micromonospora haikouensis</name>
    <dbReference type="NCBI Taxonomy" id="686309"/>
    <lineage>
        <taxon>Bacteria</taxon>
        <taxon>Bacillati</taxon>
        <taxon>Actinomycetota</taxon>
        <taxon>Actinomycetes</taxon>
        <taxon>Micromonosporales</taxon>
        <taxon>Micromonosporaceae</taxon>
        <taxon>Micromonospora</taxon>
    </lineage>
</organism>
<feature type="compositionally biased region" description="Pro residues" evidence="1">
    <location>
        <begin position="122"/>
        <end position="141"/>
    </location>
</feature>
<keyword evidence="2" id="KW-0812">Transmembrane</keyword>
<dbReference type="Proteomes" id="UP000199375">
    <property type="component" value="Unassembled WGS sequence"/>
</dbReference>
<evidence type="ECO:0000256" key="1">
    <source>
        <dbReference type="SAM" id="MobiDB-lite"/>
    </source>
</evidence>
<accession>A0A1C4XLJ8</accession>
<keyword evidence="2" id="KW-0472">Membrane</keyword>
<reference evidence="3 4" key="1">
    <citation type="submission" date="2016-06" db="EMBL/GenBank/DDBJ databases">
        <authorList>
            <person name="Kjaerup R.B."/>
            <person name="Dalgaard T.S."/>
            <person name="Juul-Madsen H.R."/>
        </authorList>
    </citation>
    <scope>NUCLEOTIDE SEQUENCE [LARGE SCALE GENOMIC DNA]</scope>
    <source>
        <strain evidence="3 4">DSM 45626</strain>
    </source>
</reference>
<keyword evidence="2" id="KW-1133">Transmembrane helix</keyword>
<name>A0A1C4XLJ8_9ACTN</name>
<feature type="transmembrane region" description="Helical" evidence="2">
    <location>
        <begin position="57"/>
        <end position="82"/>
    </location>
</feature>